<feature type="domain" description="Serine/threonine specific protein phosphatases" evidence="5">
    <location>
        <begin position="115"/>
        <end position="120"/>
    </location>
</feature>
<dbReference type="EMBL" id="MLAK01001109">
    <property type="protein sequence ID" value="OHS97541.1"/>
    <property type="molecule type" value="Genomic_DNA"/>
</dbReference>
<dbReference type="GO" id="GO:0046872">
    <property type="term" value="F:metal ion binding"/>
    <property type="evidence" value="ECO:0007669"/>
    <property type="project" value="UniProtKB-KW"/>
</dbReference>
<protein>
    <recommendedName>
        <fullName evidence="4">Serine/threonine-protein phosphatase</fullName>
        <ecNumber evidence="4">3.1.3.16</ecNumber>
    </recommendedName>
</protein>
<comment type="caution">
    <text evidence="6">The sequence shown here is derived from an EMBL/GenBank/DDBJ whole genome shotgun (WGS) entry which is preliminary data.</text>
</comment>
<evidence type="ECO:0000256" key="1">
    <source>
        <dbReference type="ARBA" id="ARBA00022723"/>
    </source>
</evidence>
<dbReference type="GO" id="GO:0004722">
    <property type="term" value="F:protein serine/threonine phosphatase activity"/>
    <property type="evidence" value="ECO:0007669"/>
    <property type="project" value="UniProtKB-EC"/>
</dbReference>
<keyword evidence="2 4" id="KW-0378">Hydrolase</keyword>
<evidence type="ECO:0000259" key="5">
    <source>
        <dbReference type="PROSITE" id="PS00125"/>
    </source>
</evidence>
<dbReference type="InterPro" id="IPR029052">
    <property type="entry name" value="Metallo-depent_PP-like"/>
</dbReference>
<dbReference type="PROSITE" id="PS00125">
    <property type="entry name" value="SER_THR_PHOSPHATASE"/>
    <property type="match status" value="1"/>
</dbReference>
<keyword evidence="7" id="KW-1185">Reference proteome</keyword>
<dbReference type="PRINTS" id="PR00114">
    <property type="entry name" value="STPHPHTASE"/>
</dbReference>
<comment type="catalytic activity">
    <reaction evidence="4">
        <text>O-phospho-L-threonyl-[protein] + H2O = L-threonyl-[protein] + phosphate</text>
        <dbReference type="Rhea" id="RHEA:47004"/>
        <dbReference type="Rhea" id="RHEA-COMP:11060"/>
        <dbReference type="Rhea" id="RHEA-COMP:11605"/>
        <dbReference type="ChEBI" id="CHEBI:15377"/>
        <dbReference type="ChEBI" id="CHEBI:30013"/>
        <dbReference type="ChEBI" id="CHEBI:43474"/>
        <dbReference type="ChEBI" id="CHEBI:61977"/>
        <dbReference type="EC" id="3.1.3.16"/>
    </reaction>
</comment>
<gene>
    <name evidence="6" type="ORF">TRFO_36227</name>
</gene>
<evidence type="ECO:0000313" key="6">
    <source>
        <dbReference type="EMBL" id="OHS97541.1"/>
    </source>
</evidence>
<dbReference type="SUPFAM" id="SSF56300">
    <property type="entry name" value="Metallo-dependent phosphatases"/>
    <property type="match status" value="1"/>
</dbReference>
<evidence type="ECO:0000256" key="2">
    <source>
        <dbReference type="ARBA" id="ARBA00022801"/>
    </source>
</evidence>
<dbReference type="AlphaFoldDB" id="A0A1J4JJ16"/>
<dbReference type="GeneID" id="94845404"/>
<dbReference type="VEuPathDB" id="TrichDB:TRFO_36227"/>
<dbReference type="OrthoDB" id="1930084at2759"/>
<name>A0A1J4JJ16_9EUKA</name>
<evidence type="ECO:0000256" key="4">
    <source>
        <dbReference type="RuleBase" id="RU004273"/>
    </source>
</evidence>
<comment type="similarity">
    <text evidence="4">Belongs to the PPP phosphatase family.</text>
</comment>
<dbReference type="PANTHER" id="PTHR45619">
    <property type="entry name" value="SERINE/THREONINE-PROTEIN PHOSPHATASE PP2A-RELATED"/>
    <property type="match status" value="1"/>
</dbReference>
<proteinExistence type="inferred from homology"/>
<keyword evidence="3" id="KW-0464">Manganese</keyword>
<dbReference type="Pfam" id="PF00149">
    <property type="entry name" value="Metallophos"/>
    <property type="match status" value="1"/>
</dbReference>
<keyword evidence="1" id="KW-0479">Metal-binding</keyword>
<accession>A0A1J4JJ16</accession>
<evidence type="ECO:0000313" key="7">
    <source>
        <dbReference type="Proteomes" id="UP000179807"/>
    </source>
</evidence>
<dbReference type="Proteomes" id="UP000179807">
    <property type="component" value="Unassembled WGS sequence"/>
</dbReference>
<dbReference type="SMART" id="SM00156">
    <property type="entry name" value="PP2Ac"/>
    <property type="match status" value="1"/>
</dbReference>
<dbReference type="EC" id="3.1.3.16" evidence="4"/>
<dbReference type="Gene3D" id="3.60.21.10">
    <property type="match status" value="1"/>
</dbReference>
<evidence type="ECO:0000256" key="3">
    <source>
        <dbReference type="ARBA" id="ARBA00023211"/>
    </source>
</evidence>
<dbReference type="InterPro" id="IPR004843">
    <property type="entry name" value="Calcineurin-like_PHP"/>
</dbReference>
<sequence length="325" mass="37457">MNYEQLRRDIFDCRVIDEPTVVKLLYQFMELLHLENNIIFLSSEVIVVGDIHGQLFDLYEMFNASGGMDPGSFKFNKNSKYLFLGDYVDRGYHSLNTFLFLVTLKLEFPGQFTLLRGNHESRMVSFSYGFHNEVMANYGHTGIWSLCNEVFDLLPIAALVDGQYFCVHGGLSPELPLIDAISLIDRQTEVPTEGALADLLWSDPSEYSGWSVNKRGVGYMYGPTEFTTFCRLNNIKMIVRSHQLAQEGFFKYYKAEVKPSECDDDDDVRVLTVWSAPDYEYKNGNKASVMQIKSQDEYELIMFEKSKLRKEPSPFEKPVISYYFA</sequence>
<organism evidence="6 7">
    <name type="scientific">Tritrichomonas foetus</name>
    <dbReference type="NCBI Taxonomy" id="1144522"/>
    <lineage>
        <taxon>Eukaryota</taxon>
        <taxon>Metamonada</taxon>
        <taxon>Parabasalia</taxon>
        <taxon>Tritrichomonadida</taxon>
        <taxon>Tritrichomonadidae</taxon>
        <taxon>Tritrichomonas</taxon>
    </lineage>
</organism>
<dbReference type="InterPro" id="IPR047129">
    <property type="entry name" value="PPA2-like"/>
</dbReference>
<dbReference type="InterPro" id="IPR006186">
    <property type="entry name" value="Ser/Thr-sp_prot-phosphatase"/>
</dbReference>
<reference evidence="6" key="1">
    <citation type="submission" date="2016-10" db="EMBL/GenBank/DDBJ databases">
        <authorList>
            <person name="Benchimol M."/>
            <person name="Almeida L.G."/>
            <person name="Vasconcelos A.T."/>
            <person name="Perreira-Neves A."/>
            <person name="Rosa I.A."/>
            <person name="Tasca T."/>
            <person name="Bogo M.R."/>
            <person name="de Souza W."/>
        </authorList>
    </citation>
    <scope>NUCLEOTIDE SEQUENCE [LARGE SCALE GENOMIC DNA]</scope>
    <source>
        <strain evidence="6">K</strain>
    </source>
</reference>
<dbReference type="RefSeq" id="XP_068350678.1">
    <property type="nucleotide sequence ID" value="XM_068510700.1"/>
</dbReference>